<reference evidence="9 11" key="2">
    <citation type="submission" date="2016-08" db="EMBL/GenBank/DDBJ databases">
        <authorList>
            <person name="Seilhamer J.J."/>
        </authorList>
    </citation>
    <scope>NUCLEOTIDE SEQUENCE [LARGE SCALE GENOMIC DNA]</scope>
    <source>
        <strain evidence="9 11">NML150140-1</strain>
    </source>
</reference>
<name>A0A1E3UCJ1_9FIRM</name>
<dbReference type="Pfam" id="PF00528">
    <property type="entry name" value="BPD_transp_1"/>
    <property type="match status" value="1"/>
</dbReference>
<dbReference type="EMBL" id="MEHA01000021">
    <property type="protein sequence ID" value="ODR47034.1"/>
    <property type="molecule type" value="Genomic_DNA"/>
</dbReference>
<dbReference type="PANTHER" id="PTHR43227:SF11">
    <property type="entry name" value="BLL4140 PROTEIN"/>
    <property type="match status" value="1"/>
</dbReference>
<evidence type="ECO:0000256" key="7">
    <source>
        <dbReference type="RuleBase" id="RU363032"/>
    </source>
</evidence>
<dbReference type="Gene3D" id="1.10.3720.10">
    <property type="entry name" value="MetI-like"/>
    <property type="match status" value="1"/>
</dbReference>
<dbReference type="CDD" id="cd06261">
    <property type="entry name" value="TM_PBP2"/>
    <property type="match status" value="1"/>
</dbReference>
<feature type="transmembrane region" description="Helical" evidence="7">
    <location>
        <begin position="178"/>
        <end position="197"/>
    </location>
</feature>
<dbReference type="Proteomes" id="UP000094869">
    <property type="component" value="Unassembled WGS sequence"/>
</dbReference>
<evidence type="ECO:0000256" key="1">
    <source>
        <dbReference type="ARBA" id="ARBA00004651"/>
    </source>
</evidence>
<dbReference type="Proteomes" id="UP000094271">
    <property type="component" value="Unassembled WGS sequence"/>
</dbReference>
<dbReference type="PROSITE" id="PS50928">
    <property type="entry name" value="ABC_TM1"/>
    <property type="match status" value="1"/>
</dbReference>
<dbReference type="InterPro" id="IPR050809">
    <property type="entry name" value="UgpAE/MalFG_permease"/>
</dbReference>
<keyword evidence="4 7" id="KW-0812">Transmembrane</keyword>
<feature type="transmembrane region" description="Helical" evidence="7">
    <location>
        <begin position="12"/>
        <end position="38"/>
    </location>
</feature>
<protein>
    <submittedName>
        <fullName evidence="9">Protein lplB</fullName>
    </submittedName>
</protein>
<feature type="transmembrane region" description="Helical" evidence="7">
    <location>
        <begin position="271"/>
        <end position="291"/>
    </location>
</feature>
<evidence type="ECO:0000256" key="3">
    <source>
        <dbReference type="ARBA" id="ARBA00022475"/>
    </source>
</evidence>
<dbReference type="InterPro" id="IPR035906">
    <property type="entry name" value="MetI-like_sf"/>
</dbReference>
<evidence type="ECO:0000313" key="11">
    <source>
        <dbReference type="Proteomes" id="UP000094271"/>
    </source>
</evidence>
<feature type="domain" description="ABC transmembrane type-1" evidence="8">
    <location>
        <begin position="72"/>
        <end position="287"/>
    </location>
</feature>
<dbReference type="SUPFAM" id="SSF161098">
    <property type="entry name" value="MetI-like"/>
    <property type="match status" value="1"/>
</dbReference>
<evidence type="ECO:0000256" key="4">
    <source>
        <dbReference type="ARBA" id="ARBA00022692"/>
    </source>
</evidence>
<keyword evidence="6 7" id="KW-0472">Membrane</keyword>
<comment type="caution">
    <text evidence="9">The sequence shown here is derived from an EMBL/GenBank/DDBJ whole genome shotgun (WGS) entry which is preliminary data.</text>
</comment>
<feature type="transmembrane region" description="Helical" evidence="7">
    <location>
        <begin position="109"/>
        <end position="129"/>
    </location>
</feature>
<dbReference type="EMBL" id="MEHD01000036">
    <property type="protein sequence ID" value="ODR49812.1"/>
    <property type="molecule type" value="Genomic_DNA"/>
</dbReference>
<evidence type="ECO:0000259" key="8">
    <source>
        <dbReference type="PROSITE" id="PS50928"/>
    </source>
</evidence>
<comment type="similarity">
    <text evidence="7">Belongs to the binding-protein-dependent transport system permease family.</text>
</comment>
<keyword evidence="5 7" id="KW-1133">Transmembrane helix</keyword>
<comment type="subcellular location">
    <subcellularLocation>
        <location evidence="1 7">Cell membrane</location>
        <topology evidence="1 7">Multi-pass membrane protein</topology>
    </subcellularLocation>
</comment>
<gene>
    <name evidence="9" type="ORF">BEI59_23740</name>
    <name evidence="10" type="ORF">BEI63_22055</name>
</gene>
<organism evidence="9 11">
    <name type="scientific">Eisenbergiella tayi</name>
    <dbReference type="NCBI Taxonomy" id="1432052"/>
    <lineage>
        <taxon>Bacteria</taxon>
        <taxon>Bacillati</taxon>
        <taxon>Bacillota</taxon>
        <taxon>Clostridia</taxon>
        <taxon>Lachnospirales</taxon>
        <taxon>Lachnospiraceae</taxon>
        <taxon>Eisenbergiella</taxon>
    </lineage>
</organism>
<dbReference type="PANTHER" id="PTHR43227">
    <property type="entry name" value="BLL4140 PROTEIN"/>
    <property type="match status" value="1"/>
</dbReference>
<feature type="transmembrane region" description="Helical" evidence="7">
    <location>
        <begin position="76"/>
        <end position="97"/>
    </location>
</feature>
<dbReference type="InterPro" id="IPR000515">
    <property type="entry name" value="MetI-like"/>
</dbReference>
<dbReference type="AlphaFoldDB" id="A0A1E3UCJ1"/>
<evidence type="ECO:0000313" key="12">
    <source>
        <dbReference type="Proteomes" id="UP000094869"/>
    </source>
</evidence>
<dbReference type="GO" id="GO:0055085">
    <property type="term" value="P:transmembrane transport"/>
    <property type="evidence" value="ECO:0007669"/>
    <property type="project" value="InterPro"/>
</dbReference>
<feature type="transmembrane region" description="Helical" evidence="7">
    <location>
        <begin position="209"/>
        <end position="230"/>
    </location>
</feature>
<evidence type="ECO:0000256" key="2">
    <source>
        <dbReference type="ARBA" id="ARBA00022448"/>
    </source>
</evidence>
<evidence type="ECO:0000256" key="5">
    <source>
        <dbReference type="ARBA" id="ARBA00022989"/>
    </source>
</evidence>
<keyword evidence="2 7" id="KW-0813">Transport</keyword>
<evidence type="ECO:0000313" key="9">
    <source>
        <dbReference type="EMBL" id="ODR47034.1"/>
    </source>
</evidence>
<proteinExistence type="inferred from homology"/>
<keyword evidence="3" id="KW-1003">Cell membrane</keyword>
<accession>A0A1E3UCJ1</accession>
<keyword evidence="12" id="KW-1185">Reference proteome</keyword>
<evidence type="ECO:0000256" key="6">
    <source>
        <dbReference type="ARBA" id="ARBA00023136"/>
    </source>
</evidence>
<evidence type="ECO:0000313" key="10">
    <source>
        <dbReference type="EMBL" id="ODR49812.1"/>
    </source>
</evidence>
<dbReference type="GO" id="GO:0005886">
    <property type="term" value="C:plasma membrane"/>
    <property type="evidence" value="ECO:0007669"/>
    <property type="project" value="UniProtKB-SubCell"/>
</dbReference>
<reference evidence="10 12" key="1">
    <citation type="submission" date="2016-08" db="EMBL/GenBank/DDBJ databases">
        <title>Characterization of Isolates of Eisenbergiella tayi Derived from Blood Cultures, Using Whole Genome Sequencing.</title>
        <authorList>
            <person name="Bernier A.-M."/>
            <person name="Burdz T."/>
            <person name="Wiebe D."/>
            <person name="Bernard K."/>
        </authorList>
    </citation>
    <scope>NUCLEOTIDE SEQUENCE [LARGE SCALE GENOMIC DNA]</scope>
    <source>
        <strain evidence="10 12">NML120146</strain>
    </source>
</reference>
<sequence length="300" mass="33276">MLQKKKKRNWTLHLMMMPSVAALIVFSYIPMAGIIIAFQKFNPGFGLFGASPWVGLDNFRYIFSLPSIWQVVGNTLILSVAKIIIGTILAIATALLLNECRHRLLKKSVQTIIYFPYFISWIIMAGILADMLSPTKGVINQLITSIGGTPVYFLGDNRYFRGTLIISDIWKNFGYNSVVYLAAITGIDMSLYEAAAIDGAGRWKQTLHVTLPGMSVIIILMVILNMGNLLNAGFDQVFNLYSPGVYESGDIIDTMVFRLGIQQGQLSPSTAVGLLKSGVSLLLISLSYYIADKKFDYKIF</sequence>